<sequence>MAMNGTKAEREARVAALLIEPLAGLSRRRGTSAEDHDRMLGRLAERLAYMSDDNLRGIHDLILRHAGKGVWPAEALIKSWAYDLQLPPPRECDYARSLIRSAMGRQAREEGWAVELYQVAKRLGPPPGRYIIGKLRDEAATNRRRRLVIRENIEAGRAGEQDRAWLAAYHADLAEVDAIQSVAQDGDAA</sequence>
<evidence type="ECO:0000313" key="1">
    <source>
        <dbReference type="EMBL" id="SEI09996.1"/>
    </source>
</evidence>
<protein>
    <submittedName>
        <fullName evidence="1">Uncharacterized protein</fullName>
    </submittedName>
</protein>
<dbReference type="STRING" id="65735.SAMN04488075_2857"/>
<evidence type="ECO:0000313" key="2">
    <source>
        <dbReference type="Proteomes" id="UP000199125"/>
    </source>
</evidence>
<keyword evidence="2" id="KW-1185">Reference proteome</keyword>
<dbReference type="EMBL" id="FNXG01000006">
    <property type="protein sequence ID" value="SEI09996.1"/>
    <property type="molecule type" value="Genomic_DNA"/>
</dbReference>
<proteinExistence type="predicted"/>
<dbReference type="Proteomes" id="UP000199125">
    <property type="component" value="Unassembled WGS sequence"/>
</dbReference>
<dbReference type="AlphaFoldDB" id="A0A1H6NHF9"/>
<organism evidence="1 2">
    <name type="scientific">Paracoccus alkenifer</name>
    <dbReference type="NCBI Taxonomy" id="65735"/>
    <lineage>
        <taxon>Bacteria</taxon>
        <taxon>Pseudomonadati</taxon>
        <taxon>Pseudomonadota</taxon>
        <taxon>Alphaproteobacteria</taxon>
        <taxon>Rhodobacterales</taxon>
        <taxon>Paracoccaceae</taxon>
        <taxon>Paracoccus</taxon>
    </lineage>
</organism>
<accession>A0A1H6NHF9</accession>
<name>A0A1H6NHF9_9RHOB</name>
<gene>
    <name evidence="1" type="ORF">SAMN04488075_2857</name>
</gene>
<reference evidence="2" key="1">
    <citation type="submission" date="2016-10" db="EMBL/GenBank/DDBJ databases">
        <authorList>
            <person name="Varghese N."/>
            <person name="Submissions S."/>
        </authorList>
    </citation>
    <scope>NUCLEOTIDE SEQUENCE [LARGE SCALE GENOMIC DNA]</scope>
    <source>
        <strain evidence="2">DSM 11593</strain>
    </source>
</reference>